<keyword evidence="2" id="KW-0808">Transferase</keyword>
<gene>
    <name evidence="3" type="ORF">C7B46_10125</name>
</gene>
<dbReference type="InterPro" id="IPR004629">
    <property type="entry name" value="WecG_TagA_CpsF"/>
</dbReference>
<dbReference type="Pfam" id="PF03808">
    <property type="entry name" value="Glyco_tran_WecG"/>
    <property type="match status" value="1"/>
</dbReference>
<sequence length="251" mass="28345">MISTHEQYSSVTIPTVTIGHLEILNCTADDGLRLISDAIEYQTPTQVVFVNTHVVNKIHRTPLAPMLDGAIKFNDGVGMDIAARINGFRFVENLNGTDFLPRLLHKSWLEQWGIFVYGAQPNALNHFIDKVNRTFPGLSISGIDGYGNASCDEIIRNINASGARILLVALGVPEQEIWLASHLEQTSCLVGIGVGAFVDMYGGTITRAPKMWRLVRCEWLWRLVHEPRRLWRRYLVEGPGFLYWSLQNRDR</sequence>
<evidence type="ECO:0000256" key="1">
    <source>
        <dbReference type="ARBA" id="ARBA00022676"/>
    </source>
</evidence>
<dbReference type="AlphaFoldDB" id="A0A2T2XFW6"/>
<dbReference type="PANTHER" id="PTHR34136">
    <property type="match status" value="1"/>
</dbReference>
<evidence type="ECO:0000313" key="4">
    <source>
        <dbReference type="Proteomes" id="UP000242972"/>
    </source>
</evidence>
<keyword evidence="1" id="KW-0328">Glycosyltransferase</keyword>
<evidence type="ECO:0000313" key="3">
    <source>
        <dbReference type="EMBL" id="PSR33404.1"/>
    </source>
</evidence>
<evidence type="ECO:0008006" key="5">
    <source>
        <dbReference type="Google" id="ProtNLM"/>
    </source>
</evidence>
<reference evidence="3 4" key="1">
    <citation type="journal article" date="2014" name="BMC Genomics">
        <title>Comparison of environmental and isolate Sulfobacillus genomes reveals diverse carbon, sulfur, nitrogen, and hydrogen metabolisms.</title>
        <authorList>
            <person name="Justice N.B."/>
            <person name="Norman A."/>
            <person name="Brown C.T."/>
            <person name="Singh A."/>
            <person name="Thomas B.C."/>
            <person name="Banfield J.F."/>
        </authorList>
    </citation>
    <scope>NUCLEOTIDE SEQUENCE [LARGE SCALE GENOMIC DNA]</scope>
    <source>
        <strain evidence="3">AMDSBA4</strain>
    </source>
</reference>
<dbReference type="PANTHER" id="PTHR34136:SF1">
    <property type="entry name" value="UDP-N-ACETYL-D-MANNOSAMINURONIC ACID TRANSFERASE"/>
    <property type="match status" value="1"/>
</dbReference>
<dbReference type="NCBIfam" id="TIGR00696">
    <property type="entry name" value="wecG_tagA_cpsF"/>
    <property type="match status" value="1"/>
</dbReference>
<evidence type="ECO:0000256" key="2">
    <source>
        <dbReference type="ARBA" id="ARBA00022679"/>
    </source>
</evidence>
<name>A0A2T2XFW6_9FIRM</name>
<dbReference type="GO" id="GO:0016758">
    <property type="term" value="F:hexosyltransferase activity"/>
    <property type="evidence" value="ECO:0007669"/>
    <property type="project" value="TreeGrafter"/>
</dbReference>
<dbReference type="EMBL" id="PXYW01000021">
    <property type="protein sequence ID" value="PSR33404.1"/>
    <property type="molecule type" value="Genomic_DNA"/>
</dbReference>
<protein>
    <recommendedName>
        <fullName evidence="5">Glycosyltransferase</fullName>
    </recommendedName>
</protein>
<proteinExistence type="predicted"/>
<accession>A0A2T2XFW6</accession>
<dbReference type="CDD" id="cd06533">
    <property type="entry name" value="Glyco_transf_WecG_TagA"/>
    <property type="match status" value="1"/>
</dbReference>
<dbReference type="Proteomes" id="UP000242972">
    <property type="component" value="Unassembled WGS sequence"/>
</dbReference>
<organism evidence="3 4">
    <name type="scientific">Sulfobacillus benefaciens</name>
    <dbReference type="NCBI Taxonomy" id="453960"/>
    <lineage>
        <taxon>Bacteria</taxon>
        <taxon>Bacillati</taxon>
        <taxon>Bacillota</taxon>
        <taxon>Clostridia</taxon>
        <taxon>Eubacteriales</taxon>
        <taxon>Clostridiales Family XVII. Incertae Sedis</taxon>
        <taxon>Sulfobacillus</taxon>
    </lineage>
</organism>
<comment type="caution">
    <text evidence="3">The sequence shown here is derived from an EMBL/GenBank/DDBJ whole genome shotgun (WGS) entry which is preliminary data.</text>
</comment>